<dbReference type="EMBL" id="JXXN02002506">
    <property type="protein sequence ID" value="THD22814.1"/>
    <property type="molecule type" value="Genomic_DNA"/>
</dbReference>
<organism evidence="1 2">
    <name type="scientific">Fasciola hepatica</name>
    <name type="common">Liver fluke</name>
    <dbReference type="NCBI Taxonomy" id="6192"/>
    <lineage>
        <taxon>Eukaryota</taxon>
        <taxon>Metazoa</taxon>
        <taxon>Spiralia</taxon>
        <taxon>Lophotrochozoa</taxon>
        <taxon>Platyhelminthes</taxon>
        <taxon>Trematoda</taxon>
        <taxon>Digenea</taxon>
        <taxon>Plagiorchiida</taxon>
        <taxon>Echinostomata</taxon>
        <taxon>Echinostomatoidea</taxon>
        <taxon>Fasciolidae</taxon>
        <taxon>Fasciola</taxon>
    </lineage>
</organism>
<keyword evidence="2" id="KW-1185">Reference proteome</keyword>
<dbReference type="AlphaFoldDB" id="A0A4E0R9B8"/>
<comment type="caution">
    <text evidence="1">The sequence shown here is derived from an EMBL/GenBank/DDBJ whole genome shotgun (WGS) entry which is preliminary data.</text>
</comment>
<proteinExistence type="predicted"/>
<evidence type="ECO:0000313" key="1">
    <source>
        <dbReference type="EMBL" id="THD22814.1"/>
    </source>
</evidence>
<gene>
    <name evidence="1" type="ORF">D915_004172</name>
</gene>
<name>A0A4E0R9B8_FASHE</name>
<dbReference type="Proteomes" id="UP000230066">
    <property type="component" value="Unassembled WGS sequence"/>
</dbReference>
<reference evidence="1" key="1">
    <citation type="submission" date="2019-03" db="EMBL/GenBank/DDBJ databases">
        <title>Improved annotation for the trematode Fasciola hepatica.</title>
        <authorList>
            <person name="Choi Y.-J."/>
            <person name="Martin J."/>
            <person name="Mitreva M."/>
        </authorList>
    </citation>
    <scope>NUCLEOTIDE SEQUENCE [LARGE SCALE GENOMIC DNA]</scope>
</reference>
<accession>A0A4E0R9B8</accession>
<protein>
    <submittedName>
        <fullName evidence="1">Uncharacterized protein</fullName>
    </submittedName>
</protein>
<sequence>MLFVVNSLPQPLSDAACQICPSALHPSVPLCQHDPDPFEGIIHDLISAVNQVMLESLVNHLLASSACGDHKNGHLSTHAHDFTKAQNETANYFGLSATHAIDAKSKHPVFFGEFIDISRLFFSRKRLNL</sequence>
<evidence type="ECO:0000313" key="2">
    <source>
        <dbReference type="Proteomes" id="UP000230066"/>
    </source>
</evidence>